<reference evidence="1" key="2">
    <citation type="journal article" date="2015" name="Fish Shellfish Immunol.">
        <title>Early steps in the European eel (Anguilla anguilla)-Vibrio vulnificus interaction in the gills: Role of the RtxA13 toxin.</title>
        <authorList>
            <person name="Callol A."/>
            <person name="Pajuelo D."/>
            <person name="Ebbesson L."/>
            <person name="Teles M."/>
            <person name="MacKenzie S."/>
            <person name="Amaro C."/>
        </authorList>
    </citation>
    <scope>NUCLEOTIDE SEQUENCE</scope>
</reference>
<proteinExistence type="predicted"/>
<reference evidence="1" key="1">
    <citation type="submission" date="2014-11" db="EMBL/GenBank/DDBJ databases">
        <authorList>
            <person name="Amaro Gonzalez C."/>
        </authorList>
    </citation>
    <scope>NUCLEOTIDE SEQUENCE</scope>
</reference>
<organism evidence="1">
    <name type="scientific">Anguilla anguilla</name>
    <name type="common">European freshwater eel</name>
    <name type="synonym">Muraena anguilla</name>
    <dbReference type="NCBI Taxonomy" id="7936"/>
    <lineage>
        <taxon>Eukaryota</taxon>
        <taxon>Metazoa</taxon>
        <taxon>Chordata</taxon>
        <taxon>Craniata</taxon>
        <taxon>Vertebrata</taxon>
        <taxon>Euteleostomi</taxon>
        <taxon>Actinopterygii</taxon>
        <taxon>Neopterygii</taxon>
        <taxon>Teleostei</taxon>
        <taxon>Anguilliformes</taxon>
        <taxon>Anguillidae</taxon>
        <taxon>Anguilla</taxon>
    </lineage>
</organism>
<accession>A0A0E9SB13</accession>
<evidence type="ECO:0000313" key="1">
    <source>
        <dbReference type="EMBL" id="JAH38402.1"/>
    </source>
</evidence>
<dbReference type="AlphaFoldDB" id="A0A0E9SB13"/>
<name>A0A0E9SB13_ANGAN</name>
<protein>
    <submittedName>
        <fullName evidence="1">Uncharacterized protein</fullName>
    </submittedName>
</protein>
<dbReference type="EMBL" id="GBXM01070175">
    <property type="protein sequence ID" value="JAH38402.1"/>
    <property type="molecule type" value="Transcribed_RNA"/>
</dbReference>
<sequence>MMAGSKMTTAMQFSASFYANRKGVVTP</sequence>